<dbReference type="PROSITE" id="PS01124">
    <property type="entry name" value="HTH_ARAC_FAMILY_2"/>
    <property type="match status" value="1"/>
</dbReference>
<dbReference type="KEGG" id="rgu:A4W93_07205"/>
<dbReference type="GO" id="GO:0005829">
    <property type="term" value="C:cytosol"/>
    <property type="evidence" value="ECO:0007669"/>
    <property type="project" value="TreeGrafter"/>
</dbReference>
<dbReference type="OrthoDB" id="6506763at2"/>
<name>A0A1W6L5Z6_9BURK</name>
<dbReference type="InterPro" id="IPR032687">
    <property type="entry name" value="AraC-type_N"/>
</dbReference>
<proteinExistence type="predicted"/>
<protein>
    <submittedName>
        <fullName evidence="2">Uncharacterized protein</fullName>
    </submittedName>
</protein>
<evidence type="ECO:0000313" key="3">
    <source>
        <dbReference type="Proteomes" id="UP000193427"/>
    </source>
</evidence>
<organism evidence="2 3">
    <name type="scientific">Piscinibacter gummiphilus</name>
    <dbReference type="NCBI Taxonomy" id="946333"/>
    <lineage>
        <taxon>Bacteria</taxon>
        <taxon>Pseudomonadati</taxon>
        <taxon>Pseudomonadota</taxon>
        <taxon>Betaproteobacteria</taxon>
        <taxon>Burkholderiales</taxon>
        <taxon>Sphaerotilaceae</taxon>
        <taxon>Piscinibacter</taxon>
    </lineage>
</organism>
<keyword evidence="3" id="KW-1185">Reference proteome</keyword>
<reference evidence="2 3" key="1">
    <citation type="submission" date="2016-04" db="EMBL/GenBank/DDBJ databases">
        <title>Complete genome sequence of natural rubber-degrading, novel Gram-negative bacterium, Rhizobacter gummiphilus strain NS21.</title>
        <authorList>
            <person name="Tabata M."/>
            <person name="Kasai D."/>
            <person name="Fukuda M."/>
        </authorList>
    </citation>
    <scope>NUCLEOTIDE SEQUENCE [LARGE SCALE GENOMIC DNA]</scope>
    <source>
        <strain evidence="2 3">NS21</strain>
    </source>
</reference>
<evidence type="ECO:0000256" key="1">
    <source>
        <dbReference type="ARBA" id="ARBA00023125"/>
    </source>
</evidence>
<keyword evidence="1" id="KW-0238">DNA-binding</keyword>
<dbReference type="GO" id="GO:0003700">
    <property type="term" value="F:DNA-binding transcription factor activity"/>
    <property type="evidence" value="ECO:0007669"/>
    <property type="project" value="InterPro"/>
</dbReference>
<dbReference type="RefSeq" id="WP_085749980.1">
    <property type="nucleotide sequence ID" value="NZ_BSPR01000008.1"/>
</dbReference>
<dbReference type="PANTHER" id="PTHR47894">
    <property type="entry name" value="HTH-TYPE TRANSCRIPTIONAL REGULATOR GADX"/>
    <property type="match status" value="1"/>
</dbReference>
<dbReference type="PANTHER" id="PTHR47894:SF1">
    <property type="entry name" value="HTH-TYPE TRANSCRIPTIONAL REGULATOR VQSM"/>
    <property type="match status" value="1"/>
</dbReference>
<dbReference type="Proteomes" id="UP000193427">
    <property type="component" value="Chromosome"/>
</dbReference>
<sequence length="334" mass="37207">MGPLYDAGTPLIHRGHQPALLVEHLQALDLDPAPLWQGTGLAPHDSLLSPAQYLQMLRNILHLLASPDTPFVLGQQALPGHFGAASHALLRAGTLRRALQVLVAHPARLSPLLVPHFTEEGGQAVLYWTDALAPAEMRPFLVDLHMNAMRSLCDWMAGERLPWRFLFNRTPPRHLDHHETHLGSQLRFNCQIDAMLIDAAQLDRCWPATRHAASDVAHDALLAQARTEEPRGSLLGALYTHLQATLLDSPGLEDTALAFGMSPATLKRRLAAHGTHFQAEIDRIRLHTTLRLMHGRGYDSRQVAEHLGIHDSTNFRRSVKRWSGLTPRLLRDAF</sequence>
<dbReference type="Pfam" id="PF12833">
    <property type="entry name" value="HTH_18"/>
    <property type="match status" value="1"/>
</dbReference>
<accession>A0A1W6L5Z6</accession>
<dbReference type="InterPro" id="IPR018060">
    <property type="entry name" value="HTH_AraC"/>
</dbReference>
<dbReference type="Gene3D" id="1.10.10.60">
    <property type="entry name" value="Homeodomain-like"/>
    <property type="match status" value="1"/>
</dbReference>
<dbReference type="STRING" id="946333.A4W93_07205"/>
<gene>
    <name evidence="2" type="ORF">A4W93_07205</name>
</gene>
<dbReference type="SMART" id="SM00342">
    <property type="entry name" value="HTH_ARAC"/>
    <property type="match status" value="1"/>
</dbReference>
<dbReference type="Pfam" id="PF12625">
    <property type="entry name" value="Arabinose_bd"/>
    <property type="match status" value="1"/>
</dbReference>
<dbReference type="AlphaFoldDB" id="A0A1W6L5Z6"/>
<evidence type="ECO:0000313" key="2">
    <source>
        <dbReference type="EMBL" id="ARN19715.1"/>
    </source>
</evidence>
<dbReference type="EMBL" id="CP015118">
    <property type="protein sequence ID" value="ARN19715.1"/>
    <property type="molecule type" value="Genomic_DNA"/>
</dbReference>
<dbReference type="GO" id="GO:0000976">
    <property type="term" value="F:transcription cis-regulatory region binding"/>
    <property type="evidence" value="ECO:0007669"/>
    <property type="project" value="TreeGrafter"/>
</dbReference>